<dbReference type="PANTHER" id="PTHR31898">
    <property type="entry name" value="TRANSMEMBRANE PROTEIN 136"/>
    <property type="match status" value="1"/>
</dbReference>
<organism evidence="9 10">
    <name type="scientific">Pomacea canaliculata</name>
    <name type="common">Golden apple snail</name>
    <dbReference type="NCBI Taxonomy" id="400727"/>
    <lineage>
        <taxon>Eukaryota</taxon>
        <taxon>Metazoa</taxon>
        <taxon>Spiralia</taxon>
        <taxon>Lophotrochozoa</taxon>
        <taxon>Mollusca</taxon>
        <taxon>Gastropoda</taxon>
        <taxon>Caenogastropoda</taxon>
        <taxon>Architaenioglossa</taxon>
        <taxon>Ampullarioidea</taxon>
        <taxon>Ampullariidae</taxon>
        <taxon>Pomacea</taxon>
    </lineage>
</organism>
<evidence type="ECO:0000256" key="4">
    <source>
        <dbReference type="ARBA" id="ARBA00023136"/>
    </source>
</evidence>
<dbReference type="InterPro" id="IPR006634">
    <property type="entry name" value="TLC-dom"/>
</dbReference>
<comment type="caution">
    <text evidence="9">The sequence shown here is derived from an EMBL/GenBank/DDBJ whole genome shotgun (WGS) entry which is preliminary data.</text>
</comment>
<proteinExistence type="predicted"/>
<dbReference type="InterPro" id="IPR042512">
    <property type="entry name" value="TLCD5"/>
</dbReference>
<dbReference type="Proteomes" id="UP000245119">
    <property type="component" value="Linkage Group LG7"/>
</dbReference>
<gene>
    <name evidence="9" type="ORF">C0Q70_12153</name>
</gene>
<evidence type="ECO:0000256" key="6">
    <source>
        <dbReference type="SAM" id="Phobius"/>
    </source>
</evidence>
<dbReference type="EMBL" id="PZQS01000007">
    <property type="protein sequence ID" value="PVD27003.1"/>
    <property type="molecule type" value="Genomic_DNA"/>
</dbReference>
<evidence type="ECO:0000256" key="1">
    <source>
        <dbReference type="ARBA" id="ARBA00004141"/>
    </source>
</evidence>
<dbReference type="PANTHER" id="PTHR31898:SF1">
    <property type="entry name" value="TLC DOMAIN-CONTAINING PROTEIN 5"/>
    <property type="match status" value="1"/>
</dbReference>
<keyword evidence="10" id="KW-1185">Reference proteome</keyword>
<dbReference type="AlphaFoldDB" id="A0A2T7P0S1"/>
<dbReference type="GO" id="GO:0016020">
    <property type="term" value="C:membrane"/>
    <property type="evidence" value="ECO:0007669"/>
    <property type="project" value="UniProtKB-SubCell"/>
</dbReference>
<evidence type="ECO:0000259" key="8">
    <source>
        <dbReference type="PROSITE" id="PS50922"/>
    </source>
</evidence>
<dbReference type="OrthoDB" id="506011at2759"/>
<evidence type="ECO:0000313" key="10">
    <source>
        <dbReference type="Proteomes" id="UP000245119"/>
    </source>
</evidence>
<evidence type="ECO:0000313" key="9">
    <source>
        <dbReference type="EMBL" id="PVD27003.1"/>
    </source>
</evidence>
<evidence type="ECO:0000256" key="5">
    <source>
        <dbReference type="PROSITE-ProRule" id="PRU00205"/>
    </source>
</evidence>
<feature type="signal peptide" evidence="7">
    <location>
        <begin position="1"/>
        <end position="19"/>
    </location>
</feature>
<feature type="domain" description="TLC" evidence="8">
    <location>
        <begin position="1"/>
        <end position="119"/>
    </location>
</feature>
<keyword evidence="4 5" id="KW-0472">Membrane</keyword>
<protein>
    <recommendedName>
        <fullName evidence="8">TLC domain-containing protein</fullName>
    </recommendedName>
</protein>
<keyword evidence="2 5" id="KW-0812">Transmembrane</keyword>
<feature type="transmembrane region" description="Helical" evidence="6">
    <location>
        <begin position="62"/>
        <end position="83"/>
    </location>
</feature>
<comment type="subcellular location">
    <subcellularLocation>
        <location evidence="1">Membrane</location>
        <topology evidence="1">Multi-pass membrane protein</topology>
    </subcellularLocation>
</comment>
<accession>A0A2T7P0S1</accession>
<evidence type="ECO:0000256" key="2">
    <source>
        <dbReference type="ARBA" id="ARBA00022692"/>
    </source>
</evidence>
<keyword evidence="3 6" id="KW-1133">Transmembrane helix</keyword>
<evidence type="ECO:0000256" key="3">
    <source>
        <dbReference type="ARBA" id="ARBA00022989"/>
    </source>
</evidence>
<dbReference type="Pfam" id="PF03798">
    <property type="entry name" value="TRAM_LAG1_CLN8"/>
    <property type="match status" value="1"/>
</dbReference>
<feature type="transmembrane region" description="Helical" evidence="6">
    <location>
        <begin position="95"/>
        <end position="114"/>
    </location>
</feature>
<name>A0A2T7P0S1_POMCA</name>
<evidence type="ECO:0000256" key="7">
    <source>
        <dbReference type="SAM" id="SignalP"/>
    </source>
</evidence>
<sequence length="204" mass="23818">MLLHHSLSLLGLIWTLVAGKYGTELTATICGSEVTNPLLQLRWFLRETGHYHTILGETVDHLFMFFFFFIRIGIGSVLLYCYFQQPTDTMGRFGAICIYLIGWMFWLSICQYAIRKYRKKLHSWRERRQITAQVAVTEKPTVNLQDEFEFAIDQHKVNKKSFSYCSAEPSNSHIGWNGNDDCEQFRTLQENHVHLRTNGVTTKK</sequence>
<reference evidence="9 10" key="1">
    <citation type="submission" date="2018-04" db="EMBL/GenBank/DDBJ databases">
        <title>The genome of golden apple snail Pomacea canaliculata provides insight into stress tolerance and invasive adaptation.</title>
        <authorList>
            <person name="Liu C."/>
            <person name="Liu B."/>
            <person name="Ren Y."/>
            <person name="Zhang Y."/>
            <person name="Wang H."/>
            <person name="Li S."/>
            <person name="Jiang F."/>
            <person name="Yin L."/>
            <person name="Zhang G."/>
            <person name="Qian W."/>
            <person name="Fan W."/>
        </authorList>
    </citation>
    <scope>NUCLEOTIDE SEQUENCE [LARGE SCALE GENOMIC DNA]</scope>
    <source>
        <strain evidence="9">SZHN2017</strain>
        <tissue evidence="9">Muscle</tissue>
    </source>
</reference>
<keyword evidence="7" id="KW-0732">Signal</keyword>
<feature type="chain" id="PRO_5015718586" description="TLC domain-containing protein" evidence="7">
    <location>
        <begin position="20"/>
        <end position="204"/>
    </location>
</feature>
<dbReference type="PROSITE" id="PS50922">
    <property type="entry name" value="TLC"/>
    <property type="match status" value="1"/>
</dbReference>